<dbReference type="Gene3D" id="3.40.50.300">
    <property type="entry name" value="P-loop containing nucleotide triphosphate hydrolases"/>
    <property type="match status" value="1"/>
</dbReference>
<dbReference type="Pfam" id="PF00071">
    <property type="entry name" value="Ras"/>
    <property type="match status" value="1"/>
</dbReference>
<dbReference type="AlphaFoldDB" id="A0AA86RS96"/>
<reference evidence="3" key="1">
    <citation type="submission" date="2023-06" db="EMBL/GenBank/DDBJ databases">
        <authorList>
            <person name="Kurt Z."/>
        </authorList>
    </citation>
    <scope>NUCLEOTIDE SEQUENCE</scope>
</reference>
<dbReference type="PRINTS" id="PR00449">
    <property type="entry name" value="RASTRNSFRMNG"/>
</dbReference>
<evidence type="ECO:0000313" key="4">
    <source>
        <dbReference type="EMBL" id="CAL5984507.1"/>
    </source>
</evidence>
<comment type="caution">
    <text evidence="3">The sequence shown here is derived from an EMBL/GenBank/DDBJ whole genome shotgun (WGS) entry which is preliminary data.</text>
</comment>
<dbReference type="InterPro" id="IPR001806">
    <property type="entry name" value="Small_GTPase"/>
</dbReference>
<dbReference type="PROSITE" id="PS51420">
    <property type="entry name" value="RHO"/>
    <property type="match status" value="1"/>
</dbReference>
<dbReference type="InterPro" id="IPR027417">
    <property type="entry name" value="P-loop_NTPase"/>
</dbReference>
<keyword evidence="2" id="KW-0342">GTP-binding</keyword>
<dbReference type="InterPro" id="IPR005225">
    <property type="entry name" value="Small_GTP-bd"/>
</dbReference>
<dbReference type="InterPro" id="IPR003578">
    <property type="entry name" value="Small_GTPase_Rho"/>
</dbReference>
<evidence type="ECO:0000313" key="5">
    <source>
        <dbReference type="Proteomes" id="UP001642409"/>
    </source>
</evidence>
<dbReference type="SUPFAM" id="SSF52540">
    <property type="entry name" value="P-loop containing nucleoside triphosphate hydrolases"/>
    <property type="match status" value="1"/>
</dbReference>
<proteinExistence type="predicted"/>
<protein>
    <submittedName>
        <fullName evidence="3">Rac/Rho-like protein</fullName>
    </submittedName>
    <submittedName>
        <fullName evidence="4">Rac/Rho-like_protein</fullName>
    </submittedName>
</protein>
<evidence type="ECO:0000256" key="1">
    <source>
        <dbReference type="ARBA" id="ARBA00022741"/>
    </source>
</evidence>
<sequence length="167" mass="19731">MNRYKVVVVGDHAVGKTSLIRVIAGHEFPENPYSIYKYYSWESVQCDQFELLFQDTASQEDYDRVRTLLYNDAFVVLICFALNDHNSFESIFTKWLPEINQYLLNTPIILVGTKFDLQLNQFETNEIQNKIINVSALTNFNVYFLLENVKQIIAEDLKKKNKRKFWK</sequence>
<dbReference type="SMART" id="SM00174">
    <property type="entry name" value="RHO"/>
    <property type="match status" value="1"/>
</dbReference>
<keyword evidence="1" id="KW-0547">Nucleotide-binding</keyword>
<dbReference type="PROSITE" id="PS51419">
    <property type="entry name" value="RAB"/>
    <property type="match status" value="1"/>
</dbReference>
<dbReference type="NCBIfam" id="TIGR00231">
    <property type="entry name" value="small_GTP"/>
    <property type="match status" value="1"/>
</dbReference>
<dbReference type="EMBL" id="CATOUU010001186">
    <property type="protein sequence ID" value="CAI9978723.1"/>
    <property type="molecule type" value="Genomic_DNA"/>
</dbReference>
<dbReference type="GO" id="GO:0003924">
    <property type="term" value="F:GTPase activity"/>
    <property type="evidence" value="ECO:0007669"/>
    <property type="project" value="InterPro"/>
</dbReference>
<keyword evidence="5" id="KW-1185">Reference proteome</keyword>
<dbReference type="Proteomes" id="UP001642409">
    <property type="component" value="Unassembled WGS sequence"/>
</dbReference>
<organism evidence="3">
    <name type="scientific">Hexamita inflata</name>
    <dbReference type="NCBI Taxonomy" id="28002"/>
    <lineage>
        <taxon>Eukaryota</taxon>
        <taxon>Metamonada</taxon>
        <taxon>Diplomonadida</taxon>
        <taxon>Hexamitidae</taxon>
        <taxon>Hexamitinae</taxon>
        <taxon>Hexamita</taxon>
    </lineage>
</organism>
<name>A0AA86RS96_9EUKA</name>
<evidence type="ECO:0000256" key="2">
    <source>
        <dbReference type="ARBA" id="ARBA00023134"/>
    </source>
</evidence>
<dbReference type="SMART" id="SM00175">
    <property type="entry name" value="RAB"/>
    <property type="match status" value="1"/>
</dbReference>
<dbReference type="EMBL" id="CAXDID020000017">
    <property type="protein sequence ID" value="CAL5984507.1"/>
    <property type="molecule type" value="Genomic_DNA"/>
</dbReference>
<reference evidence="4 5" key="2">
    <citation type="submission" date="2024-07" db="EMBL/GenBank/DDBJ databases">
        <authorList>
            <person name="Akdeniz Z."/>
        </authorList>
    </citation>
    <scope>NUCLEOTIDE SEQUENCE [LARGE SCALE GENOMIC DNA]</scope>
</reference>
<accession>A0AA86RS96</accession>
<evidence type="ECO:0000313" key="3">
    <source>
        <dbReference type="EMBL" id="CAI9978723.1"/>
    </source>
</evidence>
<dbReference type="PANTHER" id="PTHR24072">
    <property type="entry name" value="RHO FAMILY GTPASE"/>
    <property type="match status" value="1"/>
</dbReference>
<dbReference type="SMART" id="SM00173">
    <property type="entry name" value="RAS"/>
    <property type="match status" value="1"/>
</dbReference>
<gene>
    <name evidence="3" type="ORF">HINF_LOCUS66368</name>
    <name evidence="4" type="ORF">HINF_LOCUS8134</name>
</gene>
<dbReference type="GO" id="GO:0007264">
    <property type="term" value="P:small GTPase-mediated signal transduction"/>
    <property type="evidence" value="ECO:0007669"/>
    <property type="project" value="InterPro"/>
</dbReference>
<dbReference type="GO" id="GO:0005525">
    <property type="term" value="F:GTP binding"/>
    <property type="evidence" value="ECO:0007669"/>
    <property type="project" value="UniProtKB-KW"/>
</dbReference>